<dbReference type="EMBL" id="LBQE01000006">
    <property type="protein sequence ID" value="KKP72603.1"/>
    <property type="molecule type" value="Genomic_DNA"/>
</dbReference>
<dbReference type="PANTHER" id="PTHR11349">
    <property type="entry name" value="NUCLEOSIDE DIPHOSPHATE KINASE"/>
    <property type="match status" value="1"/>
</dbReference>
<dbReference type="Pfam" id="PF00334">
    <property type="entry name" value="NDK"/>
    <property type="match status" value="2"/>
</dbReference>
<evidence type="ECO:0000256" key="3">
    <source>
        <dbReference type="ARBA" id="ARBA00012966"/>
    </source>
</evidence>
<name>A0A0G0BTD7_9BACT</name>
<comment type="cofactor">
    <cofactor evidence="1">
        <name>Mg(2+)</name>
        <dbReference type="ChEBI" id="CHEBI:18420"/>
    </cofactor>
</comment>
<dbReference type="InterPro" id="IPR034907">
    <property type="entry name" value="NDK-like_dom"/>
</dbReference>
<evidence type="ECO:0000259" key="7">
    <source>
        <dbReference type="SMART" id="SM00562"/>
    </source>
</evidence>
<proteinExistence type="inferred from homology"/>
<dbReference type="GO" id="GO:0004550">
    <property type="term" value="F:nucleoside diphosphate kinase activity"/>
    <property type="evidence" value="ECO:0007669"/>
    <property type="project" value="UniProtKB-EC"/>
</dbReference>
<evidence type="ECO:0000313" key="8">
    <source>
        <dbReference type="EMBL" id="KKP72603.1"/>
    </source>
</evidence>
<organism evidence="8 9">
    <name type="scientific">Candidatus Nomurabacteria bacterium GW2011_GWB1_35_20</name>
    <dbReference type="NCBI Taxonomy" id="1618740"/>
    <lineage>
        <taxon>Bacteria</taxon>
        <taxon>Candidatus Nomuraibacteriota</taxon>
    </lineage>
</organism>
<gene>
    <name evidence="8" type="ORF">UR70_C0006G0054</name>
</gene>
<keyword evidence="5 8" id="KW-0418">Kinase</keyword>
<evidence type="ECO:0000256" key="2">
    <source>
        <dbReference type="ARBA" id="ARBA00008142"/>
    </source>
</evidence>
<comment type="caution">
    <text evidence="6">Lacks conserved residue(s) required for the propagation of feature annotation.</text>
</comment>
<evidence type="ECO:0000256" key="5">
    <source>
        <dbReference type="ARBA" id="ARBA00022777"/>
    </source>
</evidence>
<protein>
    <recommendedName>
        <fullName evidence="3">nucleoside-diphosphate kinase</fullName>
        <ecNumber evidence="3">2.7.4.6</ecNumber>
    </recommendedName>
</protein>
<dbReference type="SUPFAM" id="SSF54919">
    <property type="entry name" value="Nucleoside diphosphate kinase, NDK"/>
    <property type="match status" value="1"/>
</dbReference>
<evidence type="ECO:0000256" key="1">
    <source>
        <dbReference type="ARBA" id="ARBA00001946"/>
    </source>
</evidence>
<dbReference type="Proteomes" id="UP000034923">
    <property type="component" value="Unassembled WGS sequence"/>
</dbReference>
<comment type="similarity">
    <text evidence="2 6">Belongs to the NDK family.</text>
</comment>
<dbReference type="PATRIC" id="fig|1618740.3.peg.249"/>
<dbReference type="AlphaFoldDB" id="A0A0G0BTD7"/>
<evidence type="ECO:0000313" key="9">
    <source>
        <dbReference type="Proteomes" id="UP000034923"/>
    </source>
</evidence>
<dbReference type="EC" id="2.7.4.6" evidence="3"/>
<reference evidence="8 9" key="1">
    <citation type="journal article" date="2015" name="Nature">
        <title>rRNA introns, odd ribosomes, and small enigmatic genomes across a large radiation of phyla.</title>
        <authorList>
            <person name="Brown C.T."/>
            <person name="Hug L.A."/>
            <person name="Thomas B.C."/>
            <person name="Sharon I."/>
            <person name="Castelle C.J."/>
            <person name="Singh A."/>
            <person name="Wilkins M.J."/>
            <person name="Williams K.H."/>
            <person name="Banfield J.F."/>
        </authorList>
    </citation>
    <scope>NUCLEOTIDE SEQUENCE [LARGE SCALE GENOMIC DNA]</scope>
</reference>
<dbReference type="InterPro" id="IPR036850">
    <property type="entry name" value="NDK-like_dom_sf"/>
</dbReference>
<dbReference type="Gene3D" id="3.30.70.141">
    <property type="entry name" value="Nucleoside diphosphate kinase-like domain"/>
    <property type="match status" value="1"/>
</dbReference>
<feature type="domain" description="Nucleoside diphosphate kinase-like" evidence="7">
    <location>
        <begin position="6"/>
        <end position="186"/>
    </location>
</feature>
<dbReference type="SMART" id="SM00562">
    <property type="entry name" value="NDK"/>
    <property type="match status" value="1"/>
</dbReference>
<evidence type="ECO:0000256" key="4">
    <source>
        <dbReference type="ARBA" id="ARBA00022679"/>
    </source>
</evidence>
<dbReference type="PROSITE" id="PS51374">
    <property type="entry name" value="NDPK_LIKE"/>
    <property type="match status" value="1"/>
</dbReference>
<evidence type="ECO:0000256" key="6">
    <source>
        <dbReference type="PROSITE-ProRule" id="PRU00706"/>
    </source>
</evidence>
<keyword evidence="4" id="KW-0808">Transferase</keyword>
<accession>A0A0G0BTD7</accession>
<sequence length="194" mass="22623">MKHPKEEQTYVMIKPDGVRKGLVGEIIRRFEQRDLKIVALEMFQPTYHEIDNHYPKNEEWITRLGQKTMNTYEKYGYDAMADFGTIEPHKIGPDIRKWLVDYMMSAPLVKMIVQGVHAVDVVRKIAGDTMPYKADMGTIRGDFSIDSPALANKEKRAVMNIIHCSETPEEAEHEIKHWFNNAIVHKYKRFGEEE</sequence>
<comment type="caution">
    <text evidence="8">The sequence shown here is derived from an EMBL/GenBank/DDBJ whole genome shotgun (WGS) entry which is preliminary data.</text>
</comment>